<evidence type="ECO:0000313" key="3">
    <source>
        <dbReference type="Proteomes" id="UP001155840"/>
    </source>
</evidence>
<feature type="compositionally biased region" description="Low complexity" evidence="1">
    <location>
        <begin position="180"/>
        <end position="195"/>
    </location>
</feature>
<dbReference type="EMBL" id="JAANCM010000009">
    <property type="protein sequence ID" value="NHT77532.1"/>
    <property type="molecule type" value="Genomic_DNA"/>
</dbReference>
<protein>
    <submittedName>
        <fullName evidence="2">Helix-turn-helix domain-containing protein</fullName>
    </submittedName>
</protein>
<dbReference type="AlphaFoldDB" id="A0AA43ZGM6"/>
<gene>
    <name evidence="2" type="ORF">G8E10_17600</name>
</gene>
<evidence type="ECO:0000256" key="1">
    <source>
        <dbReference type="SAM" id="MobiDB-lite"/>
    </source>
</evidence>
<dbReference type="Proteomes" id="UP001155840">
    <property type="component" value="Unassembled WGS sequence"/>
</dbReference>
<sequence length="278" mass="30045">MTSQRKADQSANSDRPNSKSHNSLRIVRNTQDGKQSLAKTPWLWQEAMMSADLPASAFRVALAILKFINRESGRCFPSFETIAAATTLSVAGVRKGVAALRKAGFLVTTKSGFNRSLDYQIQLPTAEMDAGETSQTGRTNRPKQDGRRVPFGTVEPPHLGPITFEVTSEEEPRKVTIGDSAFSPAPNASRPSAPSNDKSFSGGPAVSGAGEGREFFAIEGRAEDDEALRLEIAAVICGDLDVNKWAADNIPDRRKMLVVLNSAKAGVLRSQDLWEAVK</sequence>
<accession>A0AA43ZGM6</accession>
<organism evidence="2 3">
    <name type="scientific">Ferranicluibacter rubi</name>
    <dbReference type="NCBI Taxonomy" id="2715133"/>
    <lineage>
        <taxon>Bacteria</taxon>
        <taxon>Pseudomonadati</taxon>
        <taxon>Pseudomonadota</taxon>
        <taxon>Alphaproteobacteria</taxon>
        <taxon>Hyphomicrobiales</taxon>
        <taxon>Rhizobiaceae</taxon>
        <taxon>Ferranicluibacter</taxon>
    </lineage>
</organism>
<evidence type="ECO:0000313" key="2">
    <source>
        <dbReference type="EMBL" id="NHT77532.1"/>
    </source>
</evidence>
<dbReference type="RefSeq" id="WP_167130098.1">
    <property type="nucleotide sequence ID" value="NZ_JAANCM010000009.1"/>
</dbReference>
<name>A0AA43ZGM6_9HYPH</name>
<reference evidence="2" key="1">
    <citation type="submission" date="2020-03" db="EMBL/GenBank/DDBJ databases">
        <title>Ferranicluibacter endophyticum gen. nov., sp. nov., a new genus isolated from Rubus ulmifolius Schott. stem.</title>
        <authorList>
            <person name="Roca-Couso R."/>
            <person name="Flores-Felix J.D."/>
            <person name="Igual J.M."/>
            <person name="Rivas R."/>
        </authorList>
    </citation>
    <scope>NUCLEOTIDE SEQUENCE</scope>
    <source>
        <strain evidence="2">CRRU44</strain>
    </source>
</reference>
<feature type="region of interest" description="Disordered" evidence="1">
    <location>
        <begin position="1"/>
        <end position="33"/>
    </location>
</feature>
<dbReference type="InterPro" id="IPR036388">
    <property type="entry name" value="WH-like_DNA-bd_sf"/>
</dbReference>
<keyword evidence="3" id="KW-1185">Reference proteome</keyword>
<feature type="compositionally biased region" description="Polar residues" evidence="1">
    <location>
        <begin position="9"/>
        <end position="33"/>
    </location>
</feature>
<comment type="caution">
    <text evidence="2">The sequence shown here is derived from an EMBL/GenBank/DDBJ whole genome shotgun (WGS) entry which is preliminary data.</text>
</comment>
<dbReference type="Gene3D" id="1.10.10.10">
    <property type="entry name" value="Winged helix-like DNA-binding domain superfamily/Winged helix DNA-binding domain"/>
    <property type="match status" value="1"/>
</dbReference>
<dbReference type="Pfam" id="PF13730">
    <property type="entry name" value="HTH_36"/>
    <property type="match status" value="1"/>
</dbReference>
<proteinExistence type="predicted"/>
<feature type="region of interest" description="Disordered" evidence="1">
    <location>
        <begin position="125"/>
        <end position="207"/>
    </location>
</feature>